<feature type="domain" description="Response regulatory" evidence="15">
    <location>
        <begin position="798"/>
        <end position="923"/>
    </location>
</feature>
<keyword evidence="12" id="KW-0175">Coiled coil</keyword>
<dbReference type="PROSITE" id="PS50112">
    <property type="entry name" value="PAS"/>
    <property type="match status" value="1"/>
</dbReference>
<evidence type="ECO:0000256" key="11">
    <source>
        <dbReference type="PROSITE-ProRule" id="PRU00169"/>
    </source>
</evidence>
<dbReference type="InterPro" id="IPR036097">
    <property type="entry name" value="HisK_dim/P_sf"/>
</dbReference>
<dbReference type="Pfam" id="PF11845">
    <property type="entry name" value="Tll0287-like"/>
    <property type="match status" value="1"/>
</dbReference>
<dbReference type="InterPro" id="IPR036890">
    <property type="entry name" value="HATPase_C_sf"/>
</dbReference>
<dbReference type="InterPro" id="IPR001789">
    <property type="entry name" value="Sig_transdc_resp-reg_receiver"/>
</dbReference>
<dbReference type="InterPro" id="IPR000700">
    <property type="entry name" value="PAS-assoc_C"/>
</dbReference>
<dbReference type="InterPro" id="IPR013655">
    <property type="entry name" value="PAS_fold_3"/>
</dbReference>
<dbReference type="Pfam" id="PF08447">
    <property type="entry name" value="PAS_3"/>
    <property type="match status" value="1"/>
</dbReference>
<evidence type="ECO:0000256" key="3">
    <source>
        <dbReference type="ARBA" id="ARBA00022553"/>
    </source>
</evidence>
<dbReference type="InterPro" id="IPR001610">
    <property type="entry name" value="PAC"/>
</dbReference>
<evidence type="ECO:0000259" key="14">
    <source>
        <dbReference type="PROSITE" id="PS50109"/>
    </source>
</evidence>
<dbReference type="PRINTS" id="PR00344">
    <property type="entry name" value="BCTRLSENSOR"/>
</dbReference>
<feature type="coiled-coil region" evidence="12">
    <location>
        <begin position="254"/>
        <end position="281"/>
    </location>
</feature>
<dbReference type="SMART" id="SM00448">
    <property type="entry name" value="REC"/>
    <property type="match status" value="2"/>
</dbReference>
<proteinExistence type="predicted"/>
<evidence type="ECO:0000256" key="4">
    <source>
        <dbReference type="ARBA" id="ARBA00022679"/>
    </source>
</evidence>
<dbReference type="EC" id="2.7.13.3" evidence="2"/>
<evidence type="ECO:0000256" key="2">
    <source>
        <dbReference type="ARBA" id="ARBA00012438"/>
    </source>
</evidence>
<dbReference type="SMART" id="SM00387">
    <property type="entry name" value="HATPase_c"/>
    <property type="match status" value="1"/>
</dbReference>
<dbReference type="FunFam" id="3.30.565.10:FF:000010">
    <property type="entry name" value="Sensor histidine kinase RcsC"/>
    <property type="match status" value="1"/>
</dbReference>
<evidence type="ECO:0000256" key="6">
    <source>
        <dbReference type="ARBA" id="ARBA00022777"/>
    </source>
</evidence>
<keyword evidence="8" id="KW-0902">Two-component regulatory system</keyword>
<dbReference type="CDD" id="cd16922">
    <property type="entry name" value="HATPase_EvgS-ArcB-TorS-like"/>
    <property type="match status" value="1"/>
</dbReference>
<dbReference type="STRING" id="1122209.SAMN02745752_01638"/>
<evidence type="ECO:0000256" key="10">
    <source>
        <dbReference type="ARBA" id="ARBA00068150"/>
    </source>
</evidence>
<keyword evidence="13" id="KW-1133">Transmembrane helix</keyword>
<dbReference type="InterPro" id="IPR021796">
    <property type="entry name" value="Tll0287-like_dom"/>
</dbReference>
<dbReference type="InterPro" id="IPR003594">
    <property type="entry name" value="HATPase_dom"/>
</dbReference>
<evidence type="ECO:0000256" key="8">
    <source>
        <dbReference type="ARBA" id="ARBA00023012"/>
    </source>
</evidence>
<gene>
    <name evidence="18" type="ORF">SAMN02745752_01638</name>
</gene>
<name>A0A1K1X1M4_9GAMM</name>
<dbReference type="Pfam" id="PF02518">
    <property type="entry name" value="HATPase_c"/>
    <property type="match status" value="1"/>
</dbReference>
<evidence type="ECO:0000256" key="5">
    <source>
        <dbReference type="ARBA" id="ARBA00022741"/>
    </source>
</evidence>
<dbReference type="InterPro" id="IPR004358">
    <property type="entry name" value="Sig_transdc_His_kin-like_C"/>
</dbReference>
<dbReference type="AlphaFoldDB" id="A0A1K1X1M4"/>
<dbReference type="Pfam" id="PF00072">
    <property type="entry name" value="Response_reg"/>
    <property type="match status" value="2"/>
</dbReference>
<dbReference type="SUPFAM" id="SSF47384">
    <property type="entry name" value="Homodimeric domain of signal transducing histidine kinase"/>
    <property type="match status" value="1"/>
</dbReference>
<evidence type="ECO:0000259" key="16">
    <source>
        <dbReference type="PROSITE" id="PS50112"/>
    </source>
</evidence>
<keyword evidence="19" id="KW-1185">Reference proteome</keyword>
<feature type="domain" description="PAS" evidence="16">
    <location>
        <begin position="284"/>
        <end position="327"/>
    </location>
</feature>
<dbReference type="PANTHER" id="PTHR45339:SF1">
    <property type="entry name" value="HYBRID SIGNAL TRANSDUCTION HISTIDINE KINASE J"/>
    <property type="match status" value="1"/>
</dbReference>
<dbReference type="OrthoDB" id="6110612at2"/>
<keyword evidence="4" id="KW-0808">Transferase</keyword>
<evidence type="ECO:0000256" key="9">
    <source>
        <dbReference type="ARBA" id="ARBA00064003"/>
    </source>
</evidence>
<feature type="modified residue" description="4-aspartylphosphate" evidence="11">
    <location>
        <position position="853"/>
    </location>
</feature>
<protein>
    <recommendedName>
        <fullName evidence="10">Sensory/regulatory protein RpfC</fullName>
        <ecNumber evidence="2">2.7.13.3</ecNumber>
    </recommendedName>
</protein>
<dbReference type="SUPFAM" id="SSF55785">
    <property type="entry name" value="PYP-like sensor domain (PAS domain)"/>
    <property type="match status" value="1"/>
</dbReference>
<dbReference type="CDD" id="cd00156">
    <property type="entry name" value="REC"/>
    <property type="match status" value="1"/>
</dbReference>
<evidence type="ECO:0000256" key="12">
    <source>
        <dbReference type="SAM" id="Coils"/>
    </source>
</evidence>
<dbReference type="InterPro" id="IPR035965">
    <property type="entry name" value="PAS-like_dom_sf"/>
</dbReference>
<dbReference type="Gene3D" id="3.40.50.2300">
    <property type="match status" value="2"/>
</dbReference>
<feature type="domain" description="Histidine kinase" evidence="14">
    <location>
        <begin position="412"/>
        <end position="633"/>
    </location>
</feature>
<dbReference type="GO" id="GO:0000155">
    <property type="term" value="F:phosphorelay sensor kinase activity"/>
    <property type="evidence" value="ECO:0007669"/>
    <property type="project" value="InterPro"/>
</dbReference>
<keyword evidence="13" id="KW-0812">Transmembrane</keyword>
<dbReference type="EMBL" id="FPJW01000005">
    <property type="protein sequence ID" value="SFX43092.1"/>
    <property type="molecule type" value="Genomic_DNA"/>
</dbReference>
<evidence type="ECO:0000313" key="19">
    <source>
        <dbReference type="Proteomes" id="UP000182350"/>
    </source>
</evidence>
<reference evidence="18 19" key="1">
    <citation type="submission" date="2016-11" db="EMBL/GenBank/DDBJ databases">
        <authorList>
            <person name="Jaros S."/>
            <person name="Januszkiewicz K."/>
            <person name="Wedrychowicz H."/>
        </authorList>
    </citation>
    <scope>NUCLEOTIDE SEQUENCE [LARGE SCALE GENOMIC DNA]</scope>
    <source>
        <strain evidence="18 19">DSM 21637</strain>
    </source>
</reference>
<dbReference type="Gene3D" id="3.30.450.290">
    <property type="match status" value="1"/>
</dbReference>
<feature type="domain" description="PAC" evidence="17">
    <location>
        <begin position="342"/>
        <end position="394"/>
    </location>
</feature>
<keyword evidence="3 11" id="KW-0597">Phosphoprotein</keyword>
<dbReference type="SMART" id="SM00086">
    <property type="entry name" value="PAC"/>
    <property type="match status" value="1"/>
</dbReference>
<feature type="transmembrane region" description="Helical" evidence="13">
    <location>
        <begin position="26"/>
        <end position="46"/>
    </location>
</feature>
<evidence type="ECO:0000313" key="18">
    <source>
        <dbReference type="EMBL" id="SFX43092.1"/>
    </source>
</evidence>
<dbReference type="Proteomes" id="UP000182350">
    <property type="component" value="Unassembled WGS sequence"/>
</dbReference>
<dbReference type="SMART" id="SM00091">
    <property type="entry name" value="PAS"/>
    <property type="match status" value="1"/>
</dbReference>
<dbReference type="PANTHER" id="PTHR45339">
    <property type="entry name" value="HYBRID SIGNAL TRANSDUCTION HISTIDINE KINASE J"/>
    <property type="match status" value="1"/>
</dbReference>
<dbReference type="SUPFAM" id="SSF55874">
    <property type="entry name" value="ATPase domain of HSP90 chaperone/DNA topoisomerase II/histidine kinase"/>
    <property type="match status" value="1"/>
</dbReference>
<evidence type="ECO:0000259" key="17">
    <source>
        <dbReference type="PROSITE" id="PS50113"/>
    </source>
</evidence>
<sequence>MQASPVKSKTEIRTLTTFLYRWLPKVLLPALALALTLGAGGMLWFISQQMQKNQTQDLIEDARLFAASVTQFRNFYTTEIVPRASESGMIITHAYRDIPGALPLPATFTLNFSEFVGQQEEGFNIRLFSAHPFPFREALVLDDFQQQALKALEQDPQTPFVRIETIKGQAYLRYAQSDRMQENCVACHNAYPGSPKTDWKEGDVRGVLEVQRSLEKTTAGLNAGLRNAAYASGLLIVLLLVIAWLSMLGVRRALMHSKRSFNQMQEARKDLENQIFALDQHAIVSIADARGDILEANERFCNISGYTRNELIGQNHRLLNSGLHPREFFQDMWQTIASGKVWSGEIRNRCKNGDFYWVAATIVPFLDSKGRPERYIGIRTDITERKAIEEQALQAKAAAEAANQAKSDFLANMSHEIRTPMNGIIGMTGLAMDTDSEVERQEYLQIVRNSAESLLGILNDILDFSKIEANKLLLETVSFNLPQTVAETLKTLSSKAHEKGLEVICDLSPEVPEQVLGDPTRLRQVLINLVGNAIKFTEKGDITITLDVEQKHQQHATLMFSVKDSGIGIPADKLDHIFEAFSQADTSTTRQYGGTGLGLSISSQLVELMGGRMSVVSEPGKGSTFQFTLVLALDPMPKVPVNTEFLIGKCVLLVDDHPVNRTILSRQLQQWQMQVHQADSAATAQQLLEAGTLKPDLFLLDQHMPGMDGLDLTLWLRNQQAWQSTPLLILSSGPLKSDAERARPLAIQGFLTKPVLPNDLLKAIKRALGAAMEPQQHGTLLDDPKPAAPVEQIASGSCVLLVEDNPVNQKLATLLLKKMGCQVEIAVNGLEAFNRLFPDGQQATEHFDLVFMDMQMPVMGGLEATRKIRLHEQSNDLPSIPIIAMTANAMQGDREACMEAGMNDYLSKPIKQQELLNLIRALQVSNNKS</sequence>
<dbReference type="FunFam" id="1.10.287.130:FF:000002">
    <property type="entry name" value="Two-component osmosensing histidine kinase"/>
    <property type="match status" value="1"/>
</dbReference>
<dbReference type="GO" id="GO:0005524">
    <property type="term" value="F:ATP binding"/>
    <property type="evidence" value="ECO:0007669"/>
    <property type="project" value="UniProtKB-KW"/>
</dbReference>
<dbReference type="CDD" id="cd17546">
    <property type="entry name" value="REC_hyHK_CKI1_RcsC-like"/>
    <property type="match status" value="1"/>
</dbReference>
<dbReference type="PROSITE" id="PS50110">
    <property type="entry name" value="RESPONSE_REGULATORY"/>
    <property type="match status" value="2"/>
</dbReference>
<keyword evidence="5" id="KW-0547">Nucleotide-binding</keyword>
<dbReference type="InterPro" id="IPR011006">
    <property type="entry name" value="CheY-like_superfamily"/>
</dbReference>
<accession>A0A1K1X1M4</accession>
<keyword evidence="13" id="KW-0472">Membrane</keyword>
<keyword evidence="7" id="KW-0067">ATP-binding</keyword>
<dbReference type="Gene3D" id="1.10.287.130">
    <property type="match status" value="1"/>
</dbReference>
<comment type="catalytic activity">
    <reaction evidence="1">
        <text>ATP + protein L-histidine = ADP + protein N-phospho-L-histidine.</text>
        <dbReference type="EC" id="2.7.13.3"/>
    </reaction>
</comment>
<dbReference type="SUPFAM" id="SSF52172">
    <property type="entry name" value="CheY-like"/>
    <property type="match status" value="2"/>
</dbReference>
<feature type="transmembrane region" description="Helical" evidence="13">
    <location>
        <begin position="228"/>
        <end position="250"/>
    </location>
</feature>
<dbReference type="Gene3D" id="3.30.565.10">
    <property type="entry name" value="Histidine kinase-like ATPase, C-terminal domain"/>
    <property type="match status" value="1"/>
</dbReference>
<dbReference type="PROSITE" id="PS50109">
    <property type="entry name" value="HIS_KIN"/>
    <property type="match status" value="1"/>
</dbReference>
<dbReference type="InterPro" id="IPR005467">
    <property type="entry name" value="His_kinase_dom"/>
</dbReference>
<organism evidence="18 19">
    <name type="scientific">Marinospirillum alkaliphilum DSM 21637</name>
    <dbReference type="NCBI Taxonomy" id="1122209"/>
    <lineage>
        <taxon>Bacteria</taxon>
        <taxon>Pseudomonadati</taxon>
        <taxon>Pseudomonadota</taxon>
        <taxon>Gammaproteobacteria</taxon>
        <taxon>Oceanospirillales</taxon>
        <taxon>Oceanospirillaceae</taxon>
        <taxon>Marinospirillum</taxon>
    </lineage>
</organism>
<dbReference type="CDD" id="cd00130">
    <property type="entry name" value="PAS"/>
    <property type="match status" value="1"/>
</dbReference>
<dbReference type="InterPro" id="IPR000014">
    <property type="entry name" value="PAS"/>
</dbReference>
<feature type="domain" description="Response regulatory" evidence="15">
    <location>
        <begin position="650"/>
        <end position="768"/>
    </location>
</feature>
<dbReference type="SMART" id="SM00388">
    <property type="entry name" value="HisKA"/>
    <property type="match status" value="1"/>
</dbReference>
<dbReference type="PROSITE" id="PS50113">
    <property type="entry name" value="PAC"/>
    <property type="match status" value="1"/>
</dbReference>
<dbReference type="Pfam" id="PF00512">
    <property type="entry name" value="HisKA"/>
    <property type="match status" value="1"/>
</dbReference>
<evidence type="ECO:0000256" key="7">
    <source>
        <dbReference type="ARBA" id="ARBA00022840"/>
    </source>
</evidence>
<dbReference type="InterPro" id="IPR003661">
    <property type="entry name" value="HisK_dim/P_dom"/>
</dbReference>
<keyword evidence="6" id="KW-0418">Kinase</keyword>
<dbReference type="NCBIfam" id="TIGR00229">
    <property type="entry name" value="sensory_box"/>
    <property type="match status" value="1"/>
</dbReference>
<comment type="subunit">
    <text evidence="9">At low DSF concentrations, interacts with RpfF.</text>
</comment>
<dbReference type="CDD" id="cd00082">
    <property type="entry name" value="HisKA"/>
    <property type="match status" value="1"/>
</dbReference>
<dbReference type="Gene3D" id="3.30.450.20">
    <property type="entry name" value="PAS domain"/>
    <property type="match status" value="1"/>
</dbReference>
<evidence type="ECO:0000259" key="15">
    <source>
        <dbReference type="PROSITE" id="PS50110"/>
    </source>
</evidence>
<evidence type="ECO:0000256" key="1">
    <source>
        <dbReference type="ARBA" id="ARBA00000085"/>
    </source>
</evidence>
<feature type="modified residue" description="4-aspartylphosphate" evidence="11">
    <location>
        <position position="701"/>
    </location>
</feature>
<evidence type="ECO:0000256" key="13">
    <source>
        <dbReference type="SAM" id="Phobius"/>
    </source>
</evidence>